<dbReference type="EMBL" id="LAZR01039427">
    <property type="protein sequence ID" value="KKL17034.1"/>
    <property type="molecule type" value="Genomic_DNA"/>
</dbReference>
<evidence type="ECO:0000313" key="1">
    <source>
        <dbReference type="EMBL" id="KKL17034.1"/>
    </source>
</evidence>
<dbReference type="AlphaFoldDB" id="A0A0F9B585"/>
<proteinExistence type="predicted"/>
<protein>
    <submittedName>
        <fullName evidence="1">Uncharacterized protein</fullName>
    </submittedName>
</protein>
<reference evidence="1" key="1">
    <citation type="journal article" date="2015" name="Nature">
        <title>Complex archaea that bridge the gap between prokaryotes and eukaryotes.</title>
        <authorList>
            <person name="Spang A."/>
            <person name="Saw J.H."/>
            <person name="Jorgensen S.L."/>
            <person name="Zaremba-Niedzwiedzka K."/>
            <person name="Martijn J."/>
            <person name="Lind A.E."/>
            <person name="van Eijk R."/>
            <person name="Schleper C."/>
            <person name="Guy L."/>
            <person name="Ettema T.J."/>
        </authorList>
    </citation>
    <scope>NUCLEOTIDE SEQUENCE</scope>
</reference>
<accession>A0A0F9B585</accession>
<sequence>MMKNKKLEMKREVWEHFRQYRKTPIQKRYLTMLKEEELIGNKKQPE</sequence>
<comment type="caution">
    <text evidence="1">The sequence shown here is derived from an EMBL/GenBank/DDBJ whole genome shotgun (WGS) entry which is preliminary data.</text>
</comment>
<organism evidence="1">
    <name type="scientific">marine sediment metagenome</name>
    <dbReference type="NCBI Taxonomy" id="412755"/>
    <lineage>
        <taxon>unclassified sequences</taxon>
        <taxon>metagenomes</taxon>
        <taxon>ecological metagenomes</taxon>
    </lineage>
</organism>
<gene>
    <name evidence="1" type="ORF">LCGC14_2489580</name>
</gene>
<name>A0A0F9B585_9ZZZZ</name>